<dbReference type="PANTHER" id="PTHR10884:SF14">
    <property type="entry name" value="NADH DEHYDROGENASE [UBIQUINONE] IRON-SULFUR PROTEIN 3, MITOCHONDRIAL"/>
    <property type="match status" value="1"/>
</dbReference>
<dbReference type="Pfam" id="PF00329">
    <property type="entry name" value="Complex1_30kDa"/>
    <property type="match status" value="1"/>
</dbReference>
<dbReference type="GO" id="GO:0008137">
    <property type="term" value="F:NADH dehydrogenase (ubiquinone) activity"/>
    <property type="evidence" value="ECO:0007669"/>
    <property type="project" value="InterPro"/>
</dbReference>
<dbReference type="InterPro" id="IPR001268">
    <property type="entry name" value="NADH_UbQ_OxRdtase_30kDa_su"/>
</dbReference>
<evidence type="ECO:0000259" key="3">
    <source>
        <dbReference type="Pfam" id="PF00329"/>
    </source>
</evidence>
<dbReference type="AlphaFoldDB" id="A0A3B1CJJ8"/>
<accession>A0A3B1CJJ8</accession>
<dbReference type="InterPro" id="IPR010218">
    <property type="entry name" value="NADH_DH_suC"/>
</dbReference>
<evidence type="ECO:0000256" key="2">
    <source>
        <dbReference type="ARBA" id="ARBA00022448"/>
    </source>
</evidence>
<evidence type="ECO:0000256" key="1">
    <source>
        <dbReference type="ARBA" id="ARBA00007569"/>
    </source>
</evidence>
<reference evidence="4" key="1">
    <citation type="submission" date="2018-06" db="EMBL/GenBank/DDBJ databases">
        <authorList>
            <person name="Zhirakovskaya E."/>
        </authorList>
    </citation>
    <scope>NUCLEOTIDE SEQUENCE</scope>
</reference>
<dbReference type="InterPro" id="IPR020396">
    <property type="entry name" value="NADH_UbQ_OxRdtase_CS"/>
</dbReference>
<dbReference type="NCBIfam" id="TIGR01961">
    <property type="entry name" value="NuoC_fam"/>
    <property type="match status" value="1"/>
</dbReference>
<dbReference type="PROSITE" id="PS00542">
    <property type="entry name" value="COMPLEX1_30K"/>
    <property type="match status" value="1"/>
</dbReference>
<organism evidence="4">
    <name type="scientific">hydrothermal vent metagenome</name>
    <dbReference type="NCBI Taxonomy" id="652676"/>
    <lineage>
        <taxon>unclassified sequences</taxon>
        <taxon>metagenomes</taxon>
        <taxon>ecological metagenomes</taxon>
    </lineage>
</organism>
<dbReference type="HAMAP" id="MF_01357">
    <property type="entry name" value="NDH1_NuoC"/>
    <property type="match status" value="1"/>
</dbReference>
<keyword evidence="4" id="KW-0830">Ubiquinone</keyword>
<dbReference type="GO" id="GO:0016651">
    <property type="term" value="F:oxidoreductase activity, acting on NAD(P)H"/>
    <property type="evidence" value="ECO:0007669"/>
    <property type="project" value="InterPro"/>
</dbReference>
<keyword evidence="4" id="KW-0560">Oxidoreductase</keyword>
<proteinExistence type="inferred from homology"/>
<evidence type="ECO:0000313" key="4">
    <source>
        <dbReference type="EMBL" id="VAX28422.1"/>
    </source>
</evidence>
<dbReference type="PANTHER" id="PTHR10884">
    <property type="entry name" value="NADH DEHYDROGENASE UBIQUINONE IRON-SULFUR PROTEIN 3"/>
    <property type="match status" value="1"/>
</dbReference>
<dbReference type="SUPFAM" id="SSF143243">
    <property type="entry name" value="Nqo5-like"/>
    <property type="match status" value="1"/>
</dbReference>
<comment type="similarity">
    <text evidence="1">Belongs to the complex I 30 kDa subunit family.</text>
</comment>
<keyword evidence="2" id="KW-0813">Transport</keyword>
<dbReference type="EMBL" id="UOGF01000038">
    <property type="protein sequence ID" value="VAX28422.1"/>
    <property type="molecule type" value="Genomic_DNA"/>
</dbReference>
<sequence length="166" mass="19517">MDDGKDHAIAQKVRAEFPAFYIGATLYRGDLSIHLKREGIVPICTFLKENPALDFDYPVHISSVDFPKEAERFEVVYEFFSIRKKHQVRLKTRVPEDDCEIESVTSIWPGANYLEREVYDMMGIRFLNHPELKRILLPDDYDEGYPLRKDFPIQGRGWRDTFDFPV</sequence>
<name>A0A3B1CJJ8_9ZZZZ</name>
<dbReference type="Gene3D" id="3.30.460.80">
    <property type="entry name" value="NADH:ubiquinone oxidoreductase, 30kDa subunit"/>
    <property type="match status" value="1"/>
</dbReference>
<feature type="domain" description="NADH:ubiquinone oxidoreductase 30kDa subunit" evidence="3">
    <location>
        <begin position="33"/>
        <end position="156"/>
    </location>
</feature>
<protein>
    <submittedName>
        <fullName evidence="4">NADH-ubiquinone oxidoreductase chain C</fullName>
        <ecNumber evidence="4">1.6.5.3</ecNumber>
    </submittedName>
</protein>
<dbReference type="InterPro" id="IPR037232">
    <property type="entry name" value="NADH_quin_OxRdtase_su_C/D-like"/>
</dbReference>
<gene>
    <name evidence="4" type="ORF">MNBD_NITROSPIRAE01-597</name>
</gene>
<dbReference type="EC" id="1.6.5.3" evidence="4"/>